<dbReference type="SUPFAM" id="SSF53335">
    <property type="entry name" value="S-adenosyl-L-methionine-dependent methyltransferases"/>
    <property type="match status" value="1"/>
</dbReference>
<dbReference type="GO" id="GO:0032259">
    <property type="term" value="P:methylation"/>
    <property type="evidence" value="ECO:0007669"/>
    <property type="project" value="UniProtKB-KW"/>
</dbReference>
<dbReference type="PANTHER" id="PTHR40048">
    <property type="entry name" value="RHAMNOSYL O-METHYLTRANSFERASE"/>
    <property type="match status" value="1"/>
</dbReference>
<organism evidence="4 5">
    <name type="scientific">Halopseudomonas salegens</name>
    <dbReference type="NCBI Taxonomy" id="1434072"/>
    <lineage>
        <taxon>Bacteria</taxon>
        <taxon>Pseudomonadati</taxon>
        <taxon>Pseudomonadota</taxon>
        <taxon>Gammaproteobacteria</taxon>
        <taxon>Pseudomonadales</taxon>
        <taxon>Pseudomonadaceae</taxon>
        <taxon>Halopseudomonas</taxon>
    </lineage>
</organism>
<feature type="coiled-coil region" evidence="3">
    <location>
        <begin position="248"/>
        <end position="324"/>
    </location>
</feature>
<keyword evidence="1 4" id="KW-0489">Methyltransferase</keyword>
<evidence type="ECO:0000256" key="3">
    <source>
        <dbReference type="SAM" id="Coils"/>
    </source>
</evidence>
<keyword evidence="3" id="KW-0175">Coiled coil</keyword>
<gene>
    <name evidence="4" type="ORF">SAMN05216210_3354</name>
</gene>
<dbReference type="EMBL" id="LT629787">
    <property type="protein sequence ID" value="SDU36022.1"/>
    <property type="molecule type" value="Genomic_DNA"/>
</dbReference>
<evidence type="ECO:0000256" key="1">
    <source>
        <dbReference type="ARBA" id="ARBA00022603"/>
    </source>
</evidence>
<dbReference type="PANTHER" id="PTHR40048:SF1">
    <property type="entry name" value="RHAMNOSYL O-METHYLTRANSFERASE"/>
    <property type="match status" value="1"/>
</dbReference>
<keyword evidence="2 4" id="KW-0808">Transferase</keyword>
<proteinExistence type="predicted"/>
<evidence type="ECO:0000313" key="5">
    <source>
        <dbReference type="Proteomes" id="UP000243924"/>
    </source>
</evidence>
<dbReference type="GO" id="GO:0008168">
    <property type="term" value="F:methyltransferase activity"/>
    <property type="evidence" value="ECO:0007669"/>
    <property type="project" value="UniProtKB-KW"/>
</dbReference>
<dbReference type="Proteomes" id="UP000243924">
    <property type="component" value="Chromosome I"/>
</dbReference>
<dbReference type="InterPro" id="IPR029063">
    <property type="entry name" value="SAM-dependent_MTases_sf"/>
</dbReference>
<accession>A0A1H2HVV4</accession>
<name>A0A1H2HVV4_9GAMM</name>
<dbReference type="RefSeq" id="WP_092389139.1">
    <property type="nucleotide sequence ID" value="NZ_LT629787.1"/>
</dbReference>
<sequence>MPSPTFDLLTLARWVQMPERLTSIESWHRHMPFAFALLQMSKPSVLVELGTHRGDSYCTFCQGVTHQQLPTRCYAVDTWQGDSQAGFYDDAIYQDLSQWHDPRFSRFSSLLRMTFDEALEHFADGSVDLLHIDGLHTYDAVKHDFESWLPKMSPRGVILFHDTNVRWGDFGVWQLWAELAGEYPSFEFPFGFGLGVLAVGSEVPQAVLDFLAYANSNTEKTVDFFYRLGDAAQALKVSAELQKVISQREAVGSQLQELRDHLQAVEQAHAEEVTGLHTVLESRHASQQLVNDLHQQLADQKLANQELQRARQTLHAEASSLSEQALYWKGLSHDVTASRWWRLRSRLLRLFGRQDPYRKARLETEGDFPTPR</sequence>
<evidence type="ECO:0000256" key="2">
    <source>
        <dbReference type="ARBA" id="ARBA00022679"/>
    </source>
</evidence>
<dbReference type="STRING" id="1434072.SAMN05216210_3354"/>
<dbReference type="Gene3D" id="3.40.50.150">
    <property type="entry name" value="Vaccinia Virus protein VP39"/>
    <property type="match status" value="1"/>
</dbReference>
<dbReference type="AlphaFoldDB" id="A0A1H2HVV4"/>
<dbReference type="OrthoDB" id="7068720at2"/>
<reference evidence="5" key="1">
    <citation type="submission" date="2016-10" db="EMBL/GenBank/DDBJ databases">
        <authorList>
            <person name="Varghese N."/>
            <person name="Submissions S."/>
        </authorList>
    </citation>
    <scope>NUCLEOTIDE SEQUENCE [LARGE SCALE GENOMIC DNA]</scope>
    <source>
        <strain evidence="5">CECT 8338</strain>
    </source>
</reference>
<evidence type="ECO:0000313" key="4">
    <source>
        <dbReference type="EMBL" id="SDU36022.1"/>
    </source>
</evidence>
<dbReference type="GO" id="GO:0071770">
    <property type="term" value="P:DIM/DIP cell wall layer assembly"/>
    <property type="evidence" value="ECO:0007669"/>
    <property type="project" value="TreeGrafter"/>
</dbReference>
<dbReference type="Pfam" id="PF13578">
    <property type="entry name" value="Methyltransf_24"/>
    <property type="match status" value="1"/>
</dbReference>
<keyword evidence="5" id="KW-1185">Reference proteome</keyword>
<dbReference type="GO" id="GO:0005886">
    <property type="term" value="C:plasma membrane"/>
    <property type="evidence" value="ECO:0007669"/>
    <property type="project" value="TreeGrafter"/>
</dbReference>
<protein>
    <submittedName>
        <fullName evidence="4">Methyltransferase domain-containing protein</fullName>
    </submittedName>
</protein>